<accession>A0A4Q2U2N9</accession>
<dbReference type="SUPFAM" id="SSF48295">
    <property type="entry name" value="TrpR-like"/>
    <property type="match status" value="1"/>
</dbReference>
<dbReference type="InterPro" id="IPR010921">
    <property type="entry name" value="Trp_repressor/repl_initiator"/>
</dbReference>
<dbReference type="Proteomes" id="UP000290759">
    <property type="component" value="Unassembled WGS sequence"/>
</dbReference>
<dbReference type="NCBIfam" id="NF047595">
    <property type="entry name" value="IS66_ISRel24_TnpA"/>
    <property type="match status" value="1"/>
</dbReference>
<dbReference type="AlphaFoldDB" id="A0A4Q2U2N9"/>
<evidence type="ECO:0008006" key="4">
    <source>
        <dbReference type="Google" id="ProtNLM"/>
    </source>
</evidence>
<name>A0A4Q2U2N9_9HYPH</name>
<dbReference type="EMBL" id="QYBB01000085">
    <property type="protein sequence ID" value="RYC28955.1"/>
    <property type="molecule type" value="Genomic_DNA"/>
</dbReference>
<comment type="caution">
    <text evidence="2">The sequence shown here is derived from an EMBL/GenBank/DDBJ whole genome shotgun (WGS) entry which is preliminary data.</text>
</comment>
<gene>
    <name evidence="2" type="ORF">D3273_26490</name>
</gene>
<keyword evidence="3" id="KW-1185">Reference proteome</keyword>
<dbReference type="GO" id="GO:0004803">
    <property type="term" value="F:transposase activity"/>
    <property type="evidence" value="ECO:0007669"/>
    <property type="project" value="InterPro"/>
</dbReference>
<evidence type="ECO:0000313" key="2">
    <source>
        <dbReference type="EMBL" id="RYC28955.1"/>
    </source>
</evidence>
<organism evidence="2 3">
    <name type="scientific">Lichenibacterium minor</name>
    <dbReference type="NCBI Taxonomy" id="2316528"/>
    <lineage>
        <taxon>Bacteria</taxon>
        <taxon>Pseudomonadati</taxon>
        <taxon>Pseudomonadota</taxon>
        <taxon>Alphaproteobacteria</taxon>
        <taxon>Hyphomicrobiales</taxon>
        <taxon>Lichenihabitantaceae</taxon>
        <taxon>Lichenibacterium</taxon>
    </lineage>
</organism>
<evidence type="ECO:0000313" key="3">
    <source>
        <dbReference type="Proteomes" id="UP000290759"/>
    </source>
</evidence>
<protein>
    <recommendedName>
        <fullName evidence="4">Transposase</fullName>
    </recommendedName>
</protein>
<comment type="similarity">
    <text evidence="1">Belongs to the transposase 8 family.</text>
</comment>
<reference evidence="2 3" key="1">
    <citation type="submission" date="2018-12" db="EMBL/GenBank/DDBJ databases">
        <authorList>
            <person name="Grouzdev D.S."/>
            <person name="Krutkina M.S."/>
        </authorList>
    </citation>
    <scope>NUCLEOTIDE SEQUENCE [LARGE SCALE GENOMIC DNA]</scope>
    <source>
        <strain evidence="2 3">RmlP026</strain>
    </source>
</reference>
<dbReference type="GO" id="GO:0006313">
    <property type="term" value="P:DNA transposition"/>
    <property type="evidence" value="ECO:0007669"/>
    <property type="project" value="InterPro"/>
</dbReference>
<dbReference type="Pfam" id="PF01527">
    <property type="entry name" value="HTH_Tnp_1"/>
    <property type="match status" value="1"/>
</dbReference>
<dbReference type="RefSeq" id="WP_129229957.1">
    <property type="nucleotide sequence ID" value="NZ_QYBB01000085.1"/>
</dbReference>
<dbReference type="Gene3D" id="1.10.10.10">
    <property type="entry name" value="Winged helix-like DNA-binding domain superfamily/Winged helix DNA-binding domain"/>
    <property type="match status" value="1"/>
</dbReference>
<dbReference type="PANTHER" id="PTHR37936">
    <property type="entry name" value="TRANSPOSASE INSC FOR INSERTION ELEMENT IS2A-RELATED"/>
    <property type="match status" value="1"/>
</dbReference>
<dbReference type="InterPro" id="IPR002514">
    <property type="entry name" value="Transposase_8"/>
</dbReference>
<reference evidence="2 3" key="2">
    <citation type="submission" date="2019-02" db="EMBL/GenBank/DDBJ databases">
        <title>'Lichenibacterium ramalinii' gen. nov. sp. nov., 'Lichenibacterium minor' gen. nov. sp. nov.</title>
        <authorList>
            <person name="Pankratov T."/>
        </authorList>
    </citation>
    <scope>NUCLEOTIDE SEQUENCE [LARGE SCALE GENOMIC DNA]</scope>
    <source>
        <strain evidence="2 3">RmlP026</strain>
    </source>
</reference>
<dbReference type="OrthoDB" id="7476756at2"/>
<dbReference type="InterPro" id="IPR036388">
    <property type="entry name" value="WH-like_DNA-bd_sf"/>
</dbReference>
<dbReference type="GO" id="GO:0043565">
    <property type="term" value="F:sequence-specific DNA binding"/>
    <property type="evidence" value="ECO:0007669"/>
    <property type="project" value="InterPro"/>
</dbReference>
<evidence type="ECO:0000256" key="1">
    <source>
        <dbReference type="ARBA" id="ARBA00009964"/>
    </source>
</evidence>
<sequence>MDSHTHSLLPERLEVIEVGRRRRWSEDEKLRIVTECLEGPRLVSATARRHGITRSQLMAWRRALKVERVSPQPPPAFVPAVLVPEPAPVAKVATRRGRPRQAVQGRMVIELGRGRRVVVDGAVDAEALARVLDVLDRR</sequence>
<dbReference type="PANTHER" id="PTHR37936:SF3">
    <property type="entry name" value="TRANSPOSASE INSC FOR INSERTION ELEMENT IS2A-RELATED"/>
    <property type="match status" value="1"/>
</dbReference>
<proteinExistence type="inferred from homology"/>